<gene>
    <name evidence="1" type="primary">ORF213077</name>
</gene>
<name>A0A0B7BTZ6_9EUPU</name>
<evidence type="ECO:0000313" key="1">
    <source>
        <dbReference type="EMBL" id="CEK96689.1"/>
    </source>
</evidence>
<accession>A0A0B7BTZ6</accession>
<organism evidence="1">
    <name type="scientific">Arion vulgaris</name>
    <dbReference type="NCBI Taxonomy" id="1028688"/>
    <lineage>
        <taxon>Eukaryota</taxon>
        <taxon>Metazoa</taxon>
        <taxon>Spiralia</taxon>
        <taxon>Lophotrochozoa</taxon>
        <taxon>Mollusca</taxon>
        <taxon>Gastropoda</taxon>
        <taxon>Heterobranchia</taxon>
        <taxon>Euthyneura</taxon>
        <taxon>Panpulmonata</taxon>
        <taxon>Eupulmonata</taxon>
        <taxon>Stylommatophora</taxon>
        <taxon>Helicina</taxon>
        <taxon>Arionoidea</taxon>
        <taxon>Arionidae</taxon>
        <taxon>Arion</taxon>
    </lineage>
</organism>
<proteinExistence type="predicted"/>
<dbReference type="AlphaFoldDB" id="A0A0B7BTZ6"/>
<sequence>MVKKHEPPNKQLEEIFAALEMLIHKRFWHVIWTQKETNEEVLKILKIKQRKIKYFGYIKR</sequence>
<reference evidence="1" key="1">
    <citation type="submission" date="2014-12" db="EMBL/GenBank/DDBJ databases">
        <title>Insight into the proteome of Arion vulgaris.</title>
        <authorList>
            <person name="Aradska J."/>
            <person name="Bulat T."/>
            <person name="Smidak R."/>
            <person name="Sarate P."/>
            <person name="Gangsoo J."/>
            <person name="Sialana F."/>
            <person name="Bilban M."/>
            <person name="Lubec G."/>
        </authorList>
    </citation>
    <scope>NUCLEOTIDE SEQUENCE</scope>
    <source>
        <tissue evidence="1">Skin</tissue>
    </source>
</reference>
<dbReference type="EMBL" id="HACG01049824">
    <property type="protein sequence ID" value="CEK96689.1"/>
    <property type="molecule type" value="Transcribed_RNA"/>
</dbReference>
<protein>
    <submittedName>
        <fullName evidence="1">Uncharacterized protein</fullName>
    </submittedName>
</protein>